<reference evidence="2 3" key="1">
    <citation type="journal article" date="2014" name="Int. J. Syst. Evol. Microbiol.">
        <title>Carboxylicivirga gen. nov. in the family Marinilabiliaceae with two novel species, Carboxylicivirga mesophila sp. nov. and Carboxylicivirga taeanensis sp. nov., and reclassification of Cytophaga fermentans as Saccharicrinis fermentans gen. nov., comb. nov.</title>
        <authorList>
            <person name="Yang S.H."/>
            <person name="Seo H.S."/>
            <person name="Woo J.H."/>
            <person name="Oh H.M."/>
            <person name="Jang H."/>
            <person name="Lee J.H."/>
            <person name="Kim S.J."/>
            <person name="Kwon K.K."/>
        </authorList>
    </citation>
    <scope>NUCLEOTIDE SEQUENCE [LARGE SCALE GENOMIC DNA]</scope>
    <source>
        <strain evidence="2 3">JCM 18290</strain>
    </source>
</reference>
<gene>
    <name evidence="2" type="ORF">KEM09_09450</name>
</gene>
<dbReference type="Proteomes" id="UP000721861">
    <property type="component" value="Unassembled WGS sequence"/>
</dbReference>
<name>A0ABS5K9V2_9BACT</name>
<dbReference type="InterPro" id="IPR011250">
    <property type="entry name" value="OMP/PagP_B-barrel"/>
</dbReference>
<dbReference type="RefSeq" id="WP_212227856.1">
    <property type="nucleotide sequence ID" value="NZ_JAGUCN010000009.1"/>
</dbReference>
<organism evidence="2 3">
    <name type="scientific">Carboxylicivirga mesophila</name>
    <dbReference type="NCBI Taxonomy" id="1166478"/>
    <lineage>
        <taxon>Bacteria</taxon>
        <taxon>Pseudomonadati</taxon>
        <taxon>Bacteroidota</taxon>
        <taxon>Bacteroidia</taxon>
        <taxon>Marinilabiliales</taxon>
        <taxon>Marinilabiliaceae</taxon>
        <taxon>Carboxylicivirga</taxon>
    </lineage>
</organism>
<protein>
    <submittedName>
        <fullName evidence="2">Outer membrane beta-barrel protein</fullName>
    </submittedName>
</protein>
<feature type="domain" description="DUF6089" evidence="1">
    <location>
        <begin position="19"/>
        <end position="245"/>
    </location>
</feature>
<dbReference type="EMBL" id="JAGUCN010000009">
    <property type="protein sequence ID" value="MBS2211627.1"/>
    <property type="molecule type" value="Genomic_DNA"/>
</dbReference>
<dbReference type="SUPFAM" id="SSF56925">
    <property type="entry name" value="OMPA-like"/>
    <property type="match status" value="1"/>
</dbReference>
<evidence type="ECO:0000259" key="1">
    <source>
        <dbReference type="Pfam" id="PF19573"/>
    </source>
</evidence>
<dbReference type="InterPro" id="IPR045743">
    <property type="entry name" value="DUF6089"/>
</dbReference>
<keyword evidence="3" id="KW-1185">Reference proteome</keyword>
<proteinExistence type="predicted"/>
<evidence type="ECO:0000313" key="2">
    <source>
        <dbReference type="EMBL" id="MBS2211627.1"/>
    </source>
</evidence>
<dbReference type="Pfam" id="PF19573">
    <property type="entry name" value="DUF6089"/>
    <property type="match status" value="1"/>
</dbReference>
<dbReference type="Gene3D" id="2.40.160.20">
    <property type="match status" value="1"/>
</dbReference>
<evidence type="ECO:0000313" key="3">
    <source>
        <dbReference type="Proteomes" id="UP000721861"/>
    </source>
</evidence>
<comment type="caution">
    <text evidence="2">The sequence shown here is derived from an EMBL/GenBank/DDBJ whole genome shotgun (WGS) entry which is preliminary data.</text>
</comment>
<sequence length="253" mass="28067">MPLIYTETPTKKIWRPLVIAVIVCLCIANQQVQAQDRLELGAFLGTSYYIGDLSTGVPFTNSHLAVGGIGRYVFTDRIALKGMALVGNISGDYHGQDLKYLESGEGNYSFNRSIGDVSAQVEFNFRSYDHKFISTTTFTPYISVGLATTIYNRIDTDVENSAGNTSFILSLPFGIGAKYKINKYVRIGAEWTFRKTFVDDLDYVGPGSIDPSDPYGFGESTFTHNNDWISFAGVYVTISMLKRKTKCNDGIKK</sequence>
<accession>A0ABS5K9V2</accession>